<evidence type="ECO:0000256" key="2">
    <source>
        <dbReference type="ARBA" id="ARBA00022857"/>
    </source>
</evidence>
<dbReference type="PANTHER" id="PTHR43976:SF16">
    <property type="entry name" value="SHORT-CHAIN DEHYDROGENASE_REDUCTASE FAMILY PROTEIN"/>
    <property type="match status" value="1"/>
</dbReference>
<dbReference type="AlphaFoldDB" id="A0A5N5XDG2"/>
<keyword evidence="2" id="KW-0521">NADP</keyword>
<evidence type="ECO:0000256" key="3">
    <source>
        <dbReference type="ARBA" id="ARBA00023002"/>
    </source>
</evidence>
<dbReference type="InterPro" id="IPR051911">
    <property type="entry name" value="SDR_oxidoreductase"/>
</dbReference>
<dbReference type="EMBL" id="ML732161">
    <property type="protein sequence ID" value="KAB8078107.1"/>
    <property type="molecule type" value="Genomic_DNA"/>
</dbReference>
<dbReference type="CDD" id="cd05374">
    <property type="entry name" value="17beta-HSD-like_SDR_c"/>
    <property type="match status" value="1"/>
</dbReference>
<accession>A0A5N5XDG2</accession>
<reference evidence="5 6" key="1">
    <citation type="submission" date="2019-04" db="EMBL/GenBank/DDBJ databases">
        <title>Friends and foes A comparative genomics study of 23 Aspergillus species from section Flavi.</title>
        <authorList>
            <consortium name="DOE Joint Genome Institute"/>
            <person name="Kjaerbolling I."/>
            <person name="Vesth T."/>
            <person name="Frisvad J.C."/>
            <person name="Nybo J.L."/>
            <person name="Theobald S."/>
            <person name="Kildgaard S."/>
            <person name="Isbrandt T."/>
            <person name="Kuo A."/>
            <person name="Sato A."/>
            <person name="Lyhne E.K."/>
            <person name="Kogle M.E."/>
            <person name="Wiebenga A."/>
            <person name="Kun R.S."/>
            <person name="Lubbers R.J."/>
            <person name="Makela M.R."/>
            <person name="Barry K."/>
            <person name="Chovatia M."/>
            <person name="Clum A."/>
            <person name="Daum C."/>
            <person name="Haridas S."/>
            <person name="He G."/>
            <person name="LaButti K."/>
            <person name="Lipzen A."/>
            <person name="Mondo S."/>
            <person name="Riley R."/>
            <person name="Salamov A."/>
            <person name="Simmons B.A."/>
            <person name="Magnuson J.K."/>
            <person name="Henrissat B."/>
            <person name="Mortensen U.H."/>
            <person name="Larsen T.O."/>
            <person name="Devries R.P."/>
            <person name="Grigoriev I.V."/>
            <person name="Machida M."/>
            <person name="Baker S.E."/>
            <person name="Andersen M.R."/>
        </authorList>
    </citation>
    <scope>NUCLEOTIDE SEQUENCE [LARGE SCALE GENOMIC DNA]</scope>
    <source>
        <strain evidence="5 6">CBS 151.66</strain>
    </source>
</reference>
<dbReference type="Gene3D" id="3.40.50.720">
    <property type="entry name" value="NAD(P)-binding Rossmann-like Domain"/>
    <property type="match status" value="1"/>
</dbReference>
<dbReference type="GO" id="GO:0044550">
    <property type="term" value="P:secondary metabolite biosynthetic process"/>
    <property type="evidence" value="ECO:0007669"/>
    <property type="project" value="UniProtKB-ARBA"/>
</dbReference>
<dbReference type="InterPro" id="IPR020904">
    <property type="entry name" value="Sc_DH/Rdtase_CS"/>
</dbReference>
<sequence length="277" mass="30401">MPRVFFVTGSSTGIGHALVEEILRQGDYVIATARKPETLQFSLASLTNFVAVPLDLLDPNSVLTAFLTGVAKFGRIDVVVNNGGYGLSGPFEDLTDEDIKRQMDVNFTGALLSTRAAIKVMREQTPPGGVIQQITSIGGRIGMPWMSMYSASKFALEGLTEAVAQEMDPKWRIKFTCIEPGGFRTDFFTRSMVYTSARNSAYNLKDVQATIKHIHESQRGDPPKGAKAIYNLATLADPPKKVVLGTDAYDWLNQSLKADHDDILRYESLSLSTDVDN</sequence>
<dbReference type="Pfam" id="PF00106">
    <property type="entry name" value="adh_short"/>
    <property type="match status" value="1"/>
</dbReference>
<keyword evidence="6" id="KW-1185">Reference proteome</keyword>
<keyword evidence="3" id="KW-0560">Oxidoreductase</keyword>
<dbReference type="Proteomes" id="UP000326565">
    <property type="component" value="Unassembled WGS sequence"/>
</dbReference>
<organism evidence="5 6">
    <name type="scientific">Aspergillus leporis</name>
    <dbReference type="NCBI Taxonomy" id="41062"/>
    <lineage>
        <taxon>Eukaryota</taxon>
        <taxon>Fungi</taxon>
        <taxon>Dikarya</taxon>
        <taxon>Ascomycota</taxon>
        <taxon>Pezizomycotina</taxon>
        <taxon>Eurotiomycetes</taxon>
        <taxon>Eurotiomycetidae</taxon>
        <taxon>Eurotiales</taxon>
        <taxon>Aspergillaceae</taxon>
        <taxon>Aspergillus</taxon>
        <taxon>Aspergillus subgen. Circumdati</taxon>
    </lineage>
</organism>
<dbReference type="OrthoDB" id="1274115at2759"/>
<evidence type="ECO:0000256" key="1">
    <source>
        <dbReference type="ARBA" id="ARBA00006484"/>
    </source>
</evidence>
<dbReference type="InterPro" id="IPR036291">
    <property type="entry name" value="NAD(P)-bd_dom_sf"/>
</dbReference>
<dbReference type="PROSITE" id="PS00061">
    <property type="entry name" value="ADH_SHORT"/>
    <property type="match status" value="1"/>
</dbReference>
<protein>
    <submittedName>
        <fullName evidence="5">NAD(P)-binding protein</fullName>
    </submittedName>
</protein>
<evidence type="ECO:0000313" key="5">
    <source>
        <dbReference type="EMBL" id="KAB8078107.1"/>
    </source>
</evidence>
<dbReference type="PANTHER" id="PTHR43976">
    <property type="entry name" value="SHORT CHAIN DEHYDROGENASE"/>
    <property type="match status" value="1"/>
</dbReference>
<dbReference type="PRINTS" id="PR00081">
    <property type="entry name" value="GDHRDH"/>
</dbReference>
<name>A0A5N5XDG2_9EURO</name>
<dbReference type="GO" id="GO:0016491">
    <property type="term" value="F:oxidoreductase activity"/>
    <property type="evidence" value="ECO:0007669"/>
    <property type="project" value="UniProtKB-KW"/>
</dbReference>
<evidence type="ECO:0000256" key="4">
    <source>
        <dbReference type="RuleBase" id="RU000363"/>
    </source>
</evidence>
<comment type="similarity">
    <text evidence="1 4">Belongs to the short-chain dehydrogenases/reductases (SDR) family.</text>
</comment>
<gene>
    <name evidence="5" type="ORF">BDV29DRAFT_197507</name>
</gene>
<dbReference type="SUPFAM" id="SSF51735">
    <property type="entry name" value="NAD(P)-binding Rossmann-fold domains"/>
    <property type="match status" value="1"/>
</dbReference>
<proteinExistence type="inferred from homology"/>
<evidence type="ECO:0000313" key="6">
    <source>
        <dbReference type="Proteomes" id="UP000326565"/>
    </source>
</evidence>
<dbReference type="InterPro" id="IPR002347">
    <property type="entry name" value="SDR_fam"/>
</dbReference>
<dbReference type="PRINTS" id="PR00080">
    <property type="entry name" value="SDRFAMILY"/>
</dbReference>